<dbReference type="EMBL" id="RHJS01000002">
    <property type="protein sequence ID" value="RRK33510.1"/>
    <property type="molecule type" value="Genomic_DNA"/>
</dbReference>
<accession>A0A3R8L2B3</accession>
<evidence type="ECO:0000313" key="1">
    <source>
        <dbReference type="EMBL" id="RRK33510.1"/>
    </source>
</evidence>
<comment type="caution">
    <text evidence="1">The sequence shown here is derived from an EMBL/GenBank/DDBJ whole genome shotgun (WGS) entry which is preliminary data.</text>
</comment>
<reference evidence="1" key="1">
    <citation type="submission" date="2018-10" db="EMBL/GenBank/DDBJ databases">
        <title>Schaedlerella arabinophila gen. nov. sp. nov., isolated from the mouse intestinal tract and comparative analysis with the genome of the closely related altered Schaedler flora strain ASF502.</title>
        <authorList>
            <person name="Miyake S."/>
            <person name="Soh M."/>
            <person name="Seedorf H."/>
        </authorList>
    </citation>
    <scope>NUCLEOTIDE SEQUENCE [LARGE SCALE GENOMIC DNA]</scope>
    <source>
        <strain evidence="1">DSM 106076</strain>
    </source>
</reference>
<evidence type="ECO:0000313" key="2">
    <source>
        <dbReference type="Proteomes" id="UP000274920"/>
    </source>
</evidence>
<dbReference type="Proteomes" id="UP000274920">
    <property type="component" value="Unassembled WGS sequence"/>
</dbReference>
<protein>
    <submittedName>
        <fullName evidence="1">Uncharacterized protein</fullName>
    </submittedName>
</protein>
<dbReference type="RefSeq" id="WP_125128763.1">
    <property type="nucleotide sequence ID" value="NZ_RHJS01000002.1"/>
</dbReference>
<organism evidence="1 2">
    <name type="scientific">Schaedlerella arabinosiphila</name>
    <dbReference type="NCBI Taxonomy" id="2044587"/>
    <lineage>
        <taxon>Bacteria</taxon>
        <taxon>Bacillati</taxon>
        <taxon>Bacillota</taxon>
        <taxon>Clostridia</taxon>
        <taxon>Lachnospirales</taxon>
        <taxon>Lachnospiraceae</taxon>
        <taxon>Schaedlerella</taxon>
    </lineage>
</organism>
<gene>
    <name evidence="1" type="ORF">EBB54_20780</name>
</gene>
<keyword evidence="2" id="KW-1185">Reference proteome</keyword>
<name>A0A3R8L2B3_9FIRM</name>
<sequence>MNLSKEKMWRLAERALKRTNGYQQNRELGKEKNYGLMYVLAKGKYPHAKDVIAVAGCEDVAIQFNPIADSGEIDLWGFNFERDLFENLQAGYEIAGMTLDCHAGVWYTIEDWHDGGIEHEKGMQKYLGYCKRNGITKERLEKKVGYLGMDVMGIYNPKSERTISHKDLER</sequence>
<proteinExistence type="predicted"/>
<dbReference type="AlphaFoldDB" id="A0A3R8L2B3"/>